<dbReference type="AlphaFoldDB" id="A0A1F6GZ74"/>
<evidence type="ECO:0000313" key="2">
    <source>
        <dbReference type="EMBL" id="OGH03448.1"/>
    </source>
</evidence>
<evidence type="ECO:0000256" key="1">
    <source>
        <dbReference type="SAM" id="Phobius"/>
    </source>
</evidence>
<name>A0A1F6GZ74_9PROT</name>
<feature type="transmembrane region" description="Helical" evidence="1">
    <location>
        <begin position="22"/>
        <end position="42"/>
    </location>
</feature>
<reference evidence="2 3" key="1">
    <citation type="journal article" date="2016" name="Nat. Commun.">
        <title>Thousands of microbial genomes shed light on interconnected biogeochemical processes in an aquifer system.</title>
        <authorList>
            <person name="Anantharaman K."/>
            <person name="Brown C.T."/>
            <person name="Hug L.A."/>
            <person name="Sharon I."/>
            <person name="Castelle C.J."/>
            <person name="Probst A.J."/>
            <person name="Thomas B.C."/>
            <person name="Singh A."/>
            <person name="Wilkins M.J."/>
            <person name="Karaoz U."/>
            <person name="Brodie E.L."/>
            <person name="Williams K.H."/>
            <person name="Hubbard S.S."/>
            <person name="Banfield J.F."/>
        </authorList>
    </citation>
    <scope>NUCLEOTIDE SEQUENCE [LARGE SCALE GENOMIC DNA]</scope>
</reference>
<sequence length="60" mass="6432">MIQQYLFCSALTPGGQLTGSSLASGSAWTCHWIGGSALGPLLKMARPKRRKRAESVETPQ</sequence>
<keyword evidence="1" id="KW-0472">Membrane</keyword>
<keyword evidence="1" id="KW-0812">Transmembrane</keyword>
<dbReference type="Proteomes" id="UP000177583">
    <property type="component" value="Unassembled WGS sequence"/>
</dbReference>
<gene>
    <name evidence="2" type="ORF">A2557_01700</name>
</gene>
<organism evidence="2 3">
    <name type="scientific">Candidatus Lambdaproteobacteria bacterium RIFOXYD2_FULL_56_26</name>
    <dbReference type="NCBI Taxonomy" id="1817773"/>
    <lineage>
        <taxon>Bacteria</taxon>
        <taxon>Pseudomonadati</taxon>
        <taxon>Pseudomonadota</taxon>
        <taxon>Candidatus Lambdaproteobacteria</taxon>
    </lineage>
</organism>
<proteinExistence type="predicted"/>
<accession>A0A1F6GZ74</accession>
<protein>
    <submittedName>
        <fullName evidence="2">Uncharacterized protein</fullName>
    </submittedName>
</protein>
<evidence type="ECO:0000313" key="3">
    <source>
        <dbReference type="Proteomes" id="UP000177583"/>
    </source>
</evidence>
<dbReference type="EMBL" id="MFNF01000016">
    <property type="protein sequence ID" value="OGH03448.1"/>
    <property type="molecule type" value="Genomic_DNA"/>
</dbReference>
<keyword evidence="1" id="KW-1133">Transmembrane helix</keyword>
<comment type="caution">
    <text evidence="2">The sequence shown here is derived from an EMBL/GenBank/DDBJ whole genome shotgun (WGS) entry which is preliminary data.</text>
</comment>